<protein>
    <recommendedName>
        <fullName evidence="1">HD domain-containing protein</fullName>
    </recommendedName>
</protein>
<evidence type="ECO:0000313" key="3">
    <source>
        <dbReference type="Proteomes" id="UP000548304"/>
    </source>
</evidence>
<proteinExistence type="predicted"/>
<dbReference type="CDD" id="cd00077">
    <property type="entry name" value="HDc"/>
    <property type="match status" value="1"/>
</dbReference>
<reference evidence="2 3" key="1">
    <citation type="submission" date="2020-07" db="EMBL/GenBank/DDBJ databases">
        <title>Genomic Encyclopedia of Type Strains, Phase III (KMG-III): the genomes of soil and plant-associated and newly described type strains.</title>
        <authorList>
            <person name="Whitman W."/>
        </authorList>
    </citation>
    <scope>NUCLEOTIDE SEQUENCE [LARGE SCALE GENOMIC DNA]</scope>
    <source>
        <strain evidence="2 3">CECT 8576</strain>
    </source>
</reference>
<dbReference type="InterPro" id="IPR006674">
    <property type="entry name" value="HD_domain"/>
</dbReference>
<keyword evidence="3" id="KW-1185">Reference proteome</keyword>
<sequence length="314" mass="34739">MWKVEVGLTRLEQRLLRTWEVRRLQFVAHAGAAALATHQTYSRLEHSLGLFALTAHFAPKDVVARVTALLHDVGHLPFSHTFEGVAGLNHHALGEERIRGLAPLLCEHDMDADEVLAAASGERPSVLHSSPGALKLDHVESFVRSGQAHGRLVERPSTTLERLRIVDGVVNTDPATATYLAELAAGEAGYLCSWEGCVTNGVVRGLVTRLLRDRGGSSQALIQQIPHMTDSELWNVLANDLATAEHAQRLLRDPLAWELITGHREDLNGYPYEVRRLYLDMPCVDGTPIDPPRSARQLLKLLPWRCTIVPADRE</sequence>
<evidence type="ECO:0000313" key="2">
    <source>
        <dbReference type="EMBL" id="NYH77509.1"/>
    </source>
</evidence>
<feature type="domain" description="HD" evidence="1">
    <location>
        <begin position="43"/>
        <end position="105"/>
    </location>
</feature>
<evidence type="ECO:0000259" key="1">
    <source>
        <dbReference type="Pfam" id="PF01966"/>
    </source>
</evidence>
<organism evidence="2 3">
    <name type="scientific">Actinopolyspora biskrensis</name>
    <dbReference type="NCBI Taxonomy" id="1470178"/>
    <lineage>
        <taxon>Bacteria</taxon>
        <taxon>Bacillati</taxon>
        <taxon>Actinomycetota</taxon>
        <taxon>Actinomycetes</taxon>
        <taxon>Actinopolysporales</taxon>
        <taxon>Actinopolysporaceae</taxon>
        <taxon>Actinopolyspora</taxon>
    </lineage>
</organism>
<dbReference type="Gene3D" id="1.10.3210.10">
    <property type="entry name" value="Hypothetical protein af1432"/>
    <property type="match status" value="1"/>
</dbReference>
<dbReference type="AlphaFoldDB" id="A0A852YVB2"/>
<gene>
    <name evidence="2" type="ORF">FHR84_000823</name>
</gene>
<dbReference type="SUPFAM" id="SSF109604">
    <property type="entry name" value="HD-domain/PDEase-like"/>
    <property type="match status" value="1"/>
</dbReference>
<dbReference type="Proteomes" id="UP000548304">
    <property type="component" value="Unassembled WGS sequence"/>
</dbReference>
<dbReference type="InterPro" id="IPR003607">
    <property type="entry name" value="HD/PDEase_dom"/>
</dbReference>
<comment type="caution">
    <text evidence="2">The sequence shown here is derived from an EMBL/GenBank/DDBJ whole genome shotgun (WGS) entry which is preliminary data.</text>
</comment>
<name>A0A852YVB2_9ACTN</name>
<dbReference type="Pfam" id="PF01966">
    <property type="entry name" value="HD"/>
    <property type="match status" value="1"/>
</dbReference>
<accession>A0A852YVB2</accession>
<dbReference type="EMBL" id="JACBYW010000001">
    <property type="protein sequence ID" value="NYH77509.1"/>
    <property type="molecule type" value="Genomic_DNA"/>
</dbReference>
<dbReference type="RefSeq" id="WP_179534033.1">
    <property type="nucleotide sequence ID" value="NZ_JACBYW010000001.1"/>
</dbReference>